<dbReference type="Gene3D" id="1.10.287.630">
    <property type="entry name" value="Helix hairpin bin"/>
    <property type="match status" value="1"/>
</dbReference>
<evidence type="ECO:0000256" key="1">
    <source>
        <dbReference type="ARBA" id="ARBA00022535"/>
    </source>
</evidence>
<accession>A0AAV5L253</accession>
<dbReference type="InterPro" id="IPR018490">
    <property type="entry name" value="cNMP-bd_dom_sf"/>
</dbReference>
<dbReference type="SUPFAM" id="SSF51206">
    <property type="entry name" value="cAMP-binding domain-like"/>
    <property type="match status" value="1"/>
</dbReference>
<dbReference type="InterPro" id="IPR014710">
    <property type="entry name" value="RmlC-like_jellyroll"/>
</dbReference>
<dbReference type="AlphaFoldDB" id="A0AAV5L253"/>
<dbReference type="Gene3D" id="2.60.120.10">
    <property type="entry name" value="Jelly Rolls"/>
    <property type="match status" value="1"/>
</dbReference>
<feature type="transmembrane region" description="Helical" evidence="6">
    <location>
        <begin position="249"/>
        <end position="272"/>
    </location>
</feature>
<feature type="transmembrane region" description="Helical" evidence="6">
    <location>
        <begin position="127"/>
        <end position="153"/>
    </location>
</feature>
<keyword evidence="4" id="KW-1071">Ligand-gated ion channel</keyword>
<reference evidence="8 9" key="1">
    <citation type="journal article" date="2021" name="Commun. Biol.">
        <title>The genome of Shorea leprosula (Dipterocarpaceae) highlights the ecological relevance of drought in aseasonal tropical rainforests.</title>
        <authorList>
            <person name="Ng K.K.S."/>
            <person name="Kobayashi M.J."/>
            <person name="Fawcett J.A."/>
            <person name="Hatakeyama M."/>
            <person name="Paape T."/>
            <person name="Ng C.H."/>
            <person name="Ang C.C."/>
            <person name="Tnah L.H."/>
            <person name="Lee C.T."/>
            <person name="Nishiyama T."/>
            <person name="Sese J."/>
            <person name="O'Brien M.J."/>
            <person name="Copetti D."/>
            <person name="Mohd Noor M.I."/>
            <person name="Ong R.C."/>
            <person name="Putra M."/>
            <person name="Sireger I.Z."/>
            <person name="Indrioko S."/>
            <person name="Kosugi Y."/>
            <person name="Izuno A."/>
            <person name="Isagi Y."/>
            <person name="Lee S.L."/>
            <person name="Shimizu K.K."/>
        </authorList>
    </citation>
    <scope>NUCLEOTIDE SEQUENCE [LARGE SCALE GENOMIC DNA]</scope>
    <source>
        <strain evidence="8">214</strain>
    </source>
</reference>
<dbReference type="GO" id="GO:0030553">
    <property type="term" value="F:cGMP binding"/>
    <property type="evidence" value="ECO:0007669"/>
    <property type="project" value="UniProtKB-KW"/>
</dbReference>
<keyword evidence="3" id="KW-0142">cGMP-binding</keyword>
<feature type="transmembrane region" description="Helical" evidence="6">
    <location>
        <begin position="74"/>
        <end position="97"/>
    </location>
</feature>
<keyword evidence="9" id="KW-1185">Reference proteome</keyword>
<keyword evidence="5" id="KW-0407">Ion channel</keyword>
<protein>
    <recommendedName>
        <fullName evidence="7">Cyclic nucleotide-binding domain-containing protein</fullName>
    </recommendedName>
</protein>
<evidence type="ECO:0000259" key="7">
    <source>
        <dbReference type="PROSITE" id="PS50042"/>
    </source>
</evidence>
<keyword evidence="6" id="KW-0472">Membrane</keyword>
<dbReference type="GO" id="GO:0005516">
    <property type="term" value="F:calmodulin binding"/>
    <property type="evidence" value="ECO:0007669"/>
    <property type="project" value="UniProtKB-KW"/>
</dbReference>
<keyword evidence="1" id="KW-0140">cGMP</keyword>
<keyword evidence="3" id="KW-0547">Nucleotide-binding</keyword>
<dbReference type="PANTHER" id="PTHR45651">
    <property type="entry name" value="CYCLIC NUCLEOTIDE-GATED ION CHANNEL 15-RELATED-RELATED"/>
    <property type="match status" value="1"/>
</dbReference>
<feature type="transmembrane region" description="Helical" evidence="6">
    <location>
        <begin position="42"/>
        <end position="62"/>
    </location>
</feature>
<dbReference type="InterPro" id="IPR000595">
    <property type="entry name" value="cNMP-bd_dom"/>
</dbReference>
<dbReference type="PROSITE" id="PS50042">
    <property type="entry name" value="CNMP_BINDING_3"/>
    <property type="match status" value="1"/>
</dbReference>
<sequence length="491" mass="56962">MSRNSVRHLDKVSEGKNFDCSIEGIKSLLNPHGSYSEEWNRIFLLSTVIAVSLDPIFFYIIVVNEDNKCLLLDTNLGIAAICLRSVIDCFYVICIVCRLHTDLFAPLLYPRDNLVNRNGWKIVRRYLLSWLFPVDMLAILPLPQVVILLIIPAMKGTRFVDAMDVLKFVIVFQYMPRILRIYPLFKRDKRTSGILSEAAWAKAAFNLFLYLLAGHNEKQHVGMMLVEIRLDVSFGQNLQTSSYIWENCFALFITISGLVLFLFLIGNVQIYLQTKTMKLEEMRLATREIKEWKPFKKLSNALQGEVNEYQRYIWQQTKGVDVEKLLQNLPKELTTKIKRELCFDMLNNVEPFRSKGEKWLDSLCYCVKPVLFIERNHLIKEGDIINEMVFIVQGELQVYSKNSNDIGPLQGNFCGEELVEWVQDSHSAHLPVSTKTIQALTKVEAFTLQADDLKRHWAAAFLQSVWRRRSRQDSRTVQRSSHGESKWRHTV</sequence>
<dbReference type="EMBL" id="BPVZ01000090">
    <property type="protein sequence ID" value="GKV31318.1"/>
    <property type="molecule type" value="Genomic_DNA"/>
</dbReference>
<keyword evidence="6" id="KW-0812">Transmembrane</keyword>
<gene>
    <name evidence="8" type="ORF">SLEP1_g40017</name>
</gene>
<dbReference type="SUPFAM" id="SSF81324">
    <property type="entry name" value="Voltage-gated potassium channels"/>
    <property type="match status" value="1"/>
</dbReference>
<dbReference type="CDD" id="cd00038">
    <property type="entry name" value="CAP_ED"/>
    <property type="match status" value="1"/>
</dbReference>
<evidence type="ECO:0000256" key="4">
    <source>
        <dbReference type="ARBA" id="ARBA00023286"/>
    </source>
</evidence>
<dbReference type="PANTHER" id="PTHR45651:SF5">
    <property type="entry name" value="CYCLIC NUCLEOTIDE-GATED ION CHANNEL 1"/>
    <property type="match status" value="1"/>
</dbReference>
<organism evidence="8 9">
    <name type="scientific">Rubroshorea leprosula</name>
    <dbReference type="NCBI Taxonomy" id="152421"/>
    <lineage>
        <taxon>Eukaryota</taxon>
        <taxon>Viridiplantae</taxon>
        <taxon>Streptophyta</taxon>
        <taxon>Embryophyta</taxon>
        <taxon>Tracheophyta</taxon>
        <taxon>Spermatophyta</taxon>
        <taxon>Magnoliopsida</taxon>
        <taxon>eudicotyledons</taxon>
        <taxon>Gunneridae</taxon>
        <taxon>Pentapetalae</taxon>
        <taxon>rosids</taxon>
        <taxon>malvids</taxon>
        <taxon>Malvales</taxon>
        <taxon>Dipterocarpaceae</taxon>
        <taxon>Rubroshorea</taxon>
    </lineage>
</organism>
<feature type="domain" description="Cyclic nucleotide-binding" evidence="7">
    <location>
        <begin position="351"/>
        <end position="405"/>
    </location>
</feature>
<name>A0AAV5L253_9ROSI</name>
<dbReference type="Proteomes" id="UP001054252">
    <property type="component" value="Unassembled WGS sequence"/>
</dbReference>
<dbReference type="GO" id="GO:0030552">
    <property type="term" value="F:cAMP binding"/>
    <property type="evidence" value="ECO:0007669"/>
    <property type="project" value="UniProtKB-KW"/>
</dbReference>
<evidence type="ECO:0000313" key="9">
    <source>
        <dbReference type="Proteomes" id="UP001054252"/>
    </source>
</evidence>
<evidence type="ECO:0000256" key="6">
    <source>
        <dbReference type="SAM" id="Phobius"/>
    </source>
</evidence>
<evidence type="ECO:0000256" key="3">
    <source>
        <dbReference type="ARBA" id="ARBA00022992"/>
    </source>
</evidence>
<proteinExistence type="predicted"/>
<dbReference type="GO" id="GO:0034220">
    <property type="term" value="P:monoatomic ion transmembrane transport"/>
    <property type="evidence" value="ECO:0007669"/>
    <property type="project" value="UniProtKB-KW"/>
</dbReference>
<keyword evidence="4" id="KW-0813">Transport</keyword>
<evidence type="ECO:0000256" key="2">
    <source>
        <dbReference type="ARBA" id="ARBA00022860"/>
    </source>
</evidence>
<feature type="transmembrane region" description="Helical" evidence="6">
    <location>
        <begin position="165"/>
        <end position="182"/>
    </location>
</feature>
<evidence type="ECO:0000256" key="5">
    <source>
        <dbReference type="ARBA" id="ARBA00023303"/>
    </source>
</evidence>
<comment type="caution">
    <text evidence="8">The sequence shown here is derived from an EMBL/GenBank/DDBJ whole genome shotgun (WGS) entry which is preliminary data.</text>
</comment>
<keyword evidence="2" id="KW-0112">Calmodulin-binding</keyword>
<keyword evidence="6" id="KW-1133">Transmembrane helix</keyword>
<keyword evidence="4" id="KW-0406">Ion transport</keyword>
<dbReference type="GO" id="GO:0016020">
    <property type="term" value="C:membrane"/>
    <property type="evidence" value="ECO:0007669"/>
    <property type="project" value="UniProtKB-SubCell"/>
</dbReference>
<feature type="transmembrane region" description="Helical" evidence="6">
    <location>
        <begin position="194"/>
        <end position="213"/>
    </location>
</feature>
<evidence type="ECO:0000313" key="8">
    <source>
        <dbReference type="EMBL" id="GKV31318.1"/>
    </source>
</evidence>